<dbReference type="Proteomes" id="UP000000305">
    <property type="component" value="Unassembled WGS sequence"/>
</dbReference>
<dbReference type="EMBL" id="GL735571">
    <property type="protein sequence ID" value="EFX60797.1"/>
    <property type="molecule type" value="Genomic_DNA"/>
</dbReference>
<evidence type="ECO:0000313" key="2">
    <source>
        <dbReference type="Proteomes" id="UP000000305"/>
    </source>
</evidence>
<dbReference type="HOGENOM" id="CLU_1733344_0_0_1"/>
<reference evidence="1 2" key="1">
    <citation type="journal article" date="2011" name="Science">
        <title>The ecoresponsive genome of Daphnia pulex.</title>
        <authorList>
            <person name="Colbourne J.K."/>
            <person name="Pfrender M.E."/>
            <person name="Gilbert D."/>
            <person name="Thomas W.K."/>
            <person name="Tucker A."/>
            <person name="Oakley T.H."/>
            <person name="Tokishita S."/>
            <person name="Aerts A."/>
            <person name="Arnold G.J."/>
            <person name="Basu M.K."/>
            <person name="Bauer D.J."/>
            <person name="Caceres C.E."/>
            <person name="Carmel L."/>
            <person name="Casola C."/>
            <person name="Choi J.H."/>
            <person name="Detter J.C."/>
            <person name="Dong Q."/>
            <person name="Dusheyko S."/>
            <person name="Eads B.D."/>
            <person name="Frohlich T."/>
            <person name="Geiler-Samerotte K.A."/>
            <person name="Gerlach D."/>
            <person name="Hatcher P."/>
            <person name="Jogdeo S."/>
            <person name="Krijgsveld J."/>
            <person name="Kriventseva E.V."/>
            <person name="Kultz D."/>
            <person name="Laforsch C."/>
            <person name="Lindquist E."/>
            <person name="Lopez J."/>
            <person name="Manak J.R."/>
            <person name="Muller J."/>
            <person name="Pangilinan J."/>
            <person name="Patwardhan R.P."/>
            <person name="Pitluck S."/>
            <person name="Pritham E.J."/>
            <person name="Rechtsteiner A."/>
            <person name="Rho M."/>
            <person name="Rogozin I.B."/>
            <person name="Sakarya O."/>
            <person name="Salamov A."/>
            <person name="Schaack S."/>
            <person name="Shapiro H."/>
            <person name="Shiga Y."/>
            <person name="Skalitzky C."/>
            <person name="Smith Z."/>
            <person name="Souvorov A."/>
            <person name="Sung W."/>
            <person name="Tang Z."/>
            <person name="Tsuchiya D."/>
            <person name="Tu H."/>
            <person name="Vos H."/>
            <person name="Wang M."/>
            <person name="Wolf Y.I."/>
            <person name="Yamagata H."/>
            <person name="Yamada T."/>
            <person name="Ye Y."/>
            <person name="Shaw J.R."/>
            <person name="Andrews J."/>
            <person name="Crease T.J."/>
            <person name="Tang H."/>
            <person name="Lucas S.M."/>
            <person name="Robertson H.M."/>
            <person name="Bork P."/>
            <person name="Koonin E.V."/>
            <person name="Zdobnov E.M."/>
            <person name="Grigoriev I.V."/>
            <person name="Lynch M."/>
            <person name="Boore J.L."/>
        </authorList>
    </citation>
    <scope>NUCLEOTIDE SEQUENCE [LARGE SCALE GENOMIC DNA]</scope>
</reference>
<dbReference type="AlphaFoldDB" id="E9I5D3"/>
<gene>
    <name evidence="1" type="ORF">DAPPUDRAFT_341378</name>
</gene>
<dbReference type="KEGG" id="dpx:DAPPUDRAFT_341378"/>
<evidence type="ECO:0000313" key="1">
    <source>
        <dbReference type="EMBL" id="EFX60797.1"/>
    </source>
</evidence>
<proteinExistence type="predicted"/>
<keyword evidence="2" id="KW-1185">Reference proteome</keyword>
<name>E9I5D3_DAPPU</name>
<accession>E9I5D3</accession>
<dbReference type="InParanoid" id="E9I5D3"/>
<organism evidence="1 2">
    <name type="scientific">Daphnia pulex</name>
    <name type="common">Water flea</name>
    <dbReference type="NCBI Taxonomy" id="6669"/>
    <lineage>
        <taxon>Eukaryota</taxon>
        <taxon>Metazoa</taxon>
        <taxon>Ecdysozoa</taxon>
        <taxon>Arthropoda</taxon>
        <taxon>Crustacea</taxon>
        <taxon>Branchiopoda</taxon>
        <taxon>Diplostraca</taxon>
        <taxon>Cladocera</taxon>
        <taxon>Anomopoda</taxon>
        <taxon>Daphniidae</taxon>
        <taxon>Daphnia</taxon>
    </lineage>
</organism>
<protein>
    <submittedName>
        <fullName evidence="1">Uncharacterized protein</fullName>
    </submittedName>
</protein>
<sequence>MAQTVVPRVEVGSHLEGTWCSGGRSDRGDGGGQQRDVHAVELGADGRPGGKDLVAEAQLDAAVGVEVWQHALGGGVVDTDEGLRETRHKQDVGQCVHCSHSINGALKAYISLPMHLTCTLVSHAHRCIRCRMHVYKHIMPGAHVLRGTRVQ</sequence>